<dbReference type="PANTHER" id="PTHR12941:SF10">
    <property type="entry name" value="ER MEMBRANE PROTEIN COMPLEX SUBUNIT 8_9 HOMOLOG"/>
    <property type="match status" value="1"/>
</dbReference>
<keyword evidence="2" id="KW-1185">Reference proteome</keyword>
<dbReference type="AlphaFoldDB" id="A0AAJ8KDV9"/>
<protein>
    <recommendedName>
        <fullName evidence="3">MPN domain-containing protein</fullName>
    </recommendedName>
</protein>
<evidence type="ECO:0000313" key="1">
    <source>
        <dbReference type="EMBL" id="WVW85509.1"/>
    </source>
</evidence>
<proteinExistence type="predicted"/>
<dbReference type="RefSeq" id="XP_019044798.2">
    <property type="nucleotide sequence ID" value="XM_019193321.2"/>
</dbReference>
<reference evidence="1" key="2">
    <citation type="submission" date="2024-02" db="EMBL/GenBank/DDBJ databases">
        <title>Comparative genomics of Cryptococcus and Kwoniella reveals pathogenesis evolution and contrasting modes of karyotype evolution via chromosome fusion or intercentromeric recombination.</title>
        <authorList>
            <person name="Coelho M.A."/>
            <person name="David-Palma M."/>
            <person name="Shea T."/>
            <person name="Bowers K."/>
            <person name="McGinley-Smith S."/>
            <person name="Mohammad A.W."/>
            <person name="Gnirke A."/>
            <person name="Yurkov A.M."/>
            <person name="Nowrousian M."/>
            <person name="Sun S."/>
            <person name="Cuomo C.A."/>
            <person name="Heitman J."/>
        </authorList>
    </citation>
    <scope>NUCLEOTIDE SEQUENCE</scope>
    <source>
        <strain evidence="1">CBS 10118</strain>
    </source>
</reference>
<dbReference type="GO" id="GO:0072546">
    <property type="term" value="C:EMC complex"/>
    <property type="evidence" value="ECO:0007669"/>
    <property type="project" value="InterPro"/>
</dbReference>
<dbReference type="EMBL" id="CP144546">
    <property type="protein sequence ID" value="WVW85509.1"/>
    <property type="molecule type" value="Genomic_DNA"/>
</dbReference>
<reference evidence="1" key="1">
    <citation type="submission" date="2013-07" db="EMBL/GenBank/DDBJ databases">
        <authorList>
            <consortium name="The Broad Institute Genome Sequencing Platform"/>
            <person name="Cuomo C."/>
            <person name="Litvintseva A."/>
            <person name="Chen Y."/>
            <person name="Heitman J."/>
            <person name="Sun S."/>
            <person name="Springer D."/>
            <person name="Dromer F."/>
            <person name="Young S.K."/>
            <person name="Zeng Q."/>
            <person name="Gargeya S."/>
            <person name="Fitzgerald M."/>
            <person name="Abouelleil A."/>
            <person name="Alvarado L."/>
            <person name="Berlin A.M."/>
            <person name="Chapman S.B."/>
            <person name="Dewar J."/>
            <person name="Goldberg J."/>
            <person name="Griggs A."/>
            <person name="Gujja S."/>
            <person name="Hansen M."/>
            <person name="Howarth C."/>
            <person name="Imamovic A."/>
            <person name="Larimer J."/>
            <person name="McCowan C."/>
            <person name="Murphy C."/>
            <person name="Pearson M."/>
            <person name="Priest M."/>
            <person name="Roberts A."/>
            <person name="Saif S."/>
            <person name="Shea T."/>
            <person name="Sykes S."/>
            <person name="Wortman J."/>
            <person name="Nusbaum C."/>
            <person name="Birren B."/>
        </authorList>
    </citation>
    <scope>NUCLEOTIDE SEQUENCE</scope>
    <source>
        <strain evidence="1">CBS 10118</strain>
    </source>
</reference>
<evidence type="ECO:0000313" key="2">
    <source>
        <dbReference type="Proteomes" id="UP000092730"/>
    </source>
</evidence>
<gene>
    <name evidence="1" type="ORF">I302_107547</name>
</gene>
<dbReference type="InterPro" id="IPR005366">
    <property type="entry name" value="EMC8/9"/>
</dbReference>
<evidence type="ECO:0008006" key="3">
    <source>
        <dbReference type="Google" id="ProtNLM"/>
    </source>
</evidence>
<organism evidence="1 2">
    <name type="scientific">Kwoniella bestiolae CBS 10118</name>
    <dbReference type="NCBI Taxonomy" id="1296100"/>
    <lineage>
        <taxon>Eukaryota</taxon>
        <taxon>Fungi</taxon>
        <taxon>Dikarya</taxon>
        <taxon>Basidiomycota</taxon>
        <taxon>Agaricomycotina</taxon>
        <taxon>Tremellomycetes</taxon>
        <taxon>Tremellales</taxon>
        <taxon>Cryptococcaceae</taxon>
        <taxon>Kwoniella</taxon>
    </lineage>
</organism>
<dbReference type="KEGG" id="kbi:30211110"/>
<dbReference type="GeneID" id="30211110"/>
<sequence>MSSPPTYTYTLTPLSYSLPILHAAFHPSSTVLGVFLSPLIPNSSNQIEVDEAIPLIHTYTTLSPITEVALSLVEEYCKLKSKRIVGIYIARDVGEGLGRVGERVLGALRERFEGVFGLVLDNEKLSKGVFAYTPFIPSSPTTFKPQTSESESFTLTSSDLPSKLLQIIRAKKIHRNIRDFDDNLEDPDADWLENALVKKDIQRFLS</sequence>
<accession>A0AAJ8KDV9</accession>
<dbReference type="Proteomes" id="UP000092730">
    <property type="component" value="Chromosome 6"/>
</dbReference>
<dbReference type="Pfam" id="PF03665">
    <property type="entry name" value="UPF0172"/>
    <property type="match status" value="1"/>
</dbReference>
<name>A0AAJ8KDV9_9TREE</name>
<dbReference type="PANTHER" id="PTHR12941">
    <property type="entry name" value="ER MEMBRANE PROTEIN COMPLEX"/>
    <property type="match status" value="1"/>
</dbReference>